<accession>A0A517N9A0</accession>
<dbReference type="Proteomes" id="UP000318538">
    <property type="component" value="Chromosome"/>
</dbReference>
<dbReference type="KEGG" id="rlc:K227x_20980"/>
<evidence type="ECO:0000256" key="2">
    <source>
        <dbReference type="SAM" id="SignalP"/>
    </source>
</evidence>
<evidence type="ECO:0000313" key="4">
    <source>
        <dbReference type="Proteomes" id="UP000318538"/>
    </source>
</evidence>
<reference evidence="3 4" key="1">
    <citation type="submission" date="2019-02" db="EMBL/GenBank/DDBJ databases">
        <title>Deep-cultivation of Planctomycetes and their phenomic and genomic characterization uncovers novel biology.</title>
        <authorList>
            <person name="Wiegand S."/>
            <person name="Jogler M."/>
            <person name="Boedeker C."/>
            <person name="Pinto D."/>
            <person name="Vollmers J."/>
            <person name="Rivas-Marin E."/>
            <person name="Kohn T."/>
            <person name="Peeters S.H."/>
            <person name="Heuer A."/>
            <person name="Rast P."/>
            <person name="Oberbeckmann S."/>
            <person name="Bunk B."/>
            <person name="Jeske O."/>
            <person name="Meyerdierks A."/>
            <person name="Storesund J.E."/>
            <person name="Kallscheuer N."/>
            <person name="Luecker S."/>
            <person name="Lage O.M."/>
            <person name="Pohl T."/>
            <person name="Merkel B.J."/>
            <person name="Hornburger P."/>
            <person name="Mueller R.-W."/>
            <person name="Bruemmer F."/>
            <person name="Labrenz M."/>
            <person name="Spormann A.M."/>
            <person name="Op den Camp H."/>
            <person name="Overmann J."/>
            <person name="Amann R."/>
            <person name="Jetten M.S.M."/>
            <person name="Mascher T."/>
            <person name="Medema M.H."/>
            <person name="Devos D.P."/>
            <person name="Kaster A.-K."/>
            <person name="Ovreas L."/>
            <person name="Rohde M."/>
            <person name="Galperin M.Y."/>
            <person name="Jogler C."/>
        </authorList>
    </citation>
    <scope>NUCLEOTIDE SEQUENCE [LARGE SCALE GENOMIC DNA]</scope>
    <source>
        <strain evidence="3 4">K22_7</strain>
    </source>
</reference>
<dbReference type="EMBL" id="CP036525">
    <property type="protein sequence ID" value="QDT03713.1"/>
    <property type="molecule type" value="Genomic_DNA"/>
</dbReference>
<keyword evidence="4" id="KW-1185">Reference proteome</keyword>
<feature type="chain" id="PRO_5022096260" description="Cytochrome c domain-containing protein" evidence="2">
    <location>
        <begin position="25"/>
        <end position="419"/>
    </location>
</feature>
<dbReference type="RefSeq" id="WP_218933891.1">
    <property type="nucleotide sequence ID" value="NZ_CP036525.1"/>
</dbReference>
<keyword evidence="2" id="KW-0732">Signal</keyword>
<name>A0A517N9A0_9BACT</name>
<protein>
    <recommendedName>
        <fullName evidence="5">Cytochrome c domain-containing protein</fullName>
    </recommendedName>
</protein>
<feature type="region of interest" description="Disordered" evidence="1">
    <location>
        <begin position="308"/>
        <end position="343"/>
    </location>
</feature>
<feature type="signal peptide" evidence="2">
    <location>
        <begin position="1"/>
        <end position="24"/>
    </location>
</feature>
<evidence type="ECO:0000256" key="1">
    <source>
        <dbReference type="SAM" id="MobiDB-lite"/>
    </source>
</evidence>
<feature type="region of interest" description="Disordered" evidence="1">
    <location>
        <begin position="360"/>
        <end position="419"/>
    </location>
</feature>
<evidence type="ECO:0008006" key="5">
    <source>
        <dbReference type="Google" id="ProtNLM"/>
    </source>
</evidence>
<dbReference type="AlphaFoldDB" id="A0A517N9A0"/>
<sequence length="419" mass="45066" precursor="true">MANQTIQRTALAALLLASVPCAEASAQSEMPPSTSAPIQANGPAMVSATDGVHAAKPCVLLQNDNVLFGLAQQVGEYVVIRDGLGGEVRLPRKEVACWAPSVRDLYRYRVDHRTRNDLSTRLRDARWCVRYDLFDLADQELAVIRQHAPNNAEAASIRAQIARARSPQPSEAQVAAAHHHDVAGNVHLVDHQDPVPKPIEIDLPTLRFFAGHVQPTLINRCGNCHSQDSQRPWSMIVPGRGTRASSRITRENLNAALEFVDGTNPENSPLLQKAMTPHGGSETPLDPRHAKSIEALKLWLSVAAQMTTAPDPASTPSDDAAVPADPQRSAAENVAPGLDTPDTAAFEQGTTIRQPLDEMVDGADAHGPDAYLAERPSVGTHPSLADQADGPSPTGPARLPRVSDPFSPDLFNRRHHGAQ</sequence>
<evidence type="ECO:0000313" key="3">
    <source>
        <dbReference type="EMBL" id="QDT03713.1"/>
    </source>
</evidence>
<proteinExistence type="predicted"/>
<gene>
    <name evidence="3" type="ORF">K227x_20980</name>
</gene>
<organism evidence="3 4">
    <name type="scientific">Rubripirellula lacrimiformis</name>
    <dbReference type="NCBI Taxonomy" id="1930273"/>
    <lineage>
        <taxon>Bacteria</taxon>
        <taxon>Pseudomonadati</taxon>
        <taxon>Planctomycetota</taxon>
        <taxon>Planctomycetia</taxon>
        <taxon>Pirellulales</taxon>
        <taxon>Pirellulaceae</taxon>
        <taxon>Rubripirellula</taxon>
    </lineage>
</organism>